<protein>
    <submittedName>
        <fullName evidence="6">Alcohol oxidase</fullName>
    </submittedName>
</protein>
<dbReference type="Gene3D" id="3.30.560.10">
    <property type="entry name" value="Glucose Oxidase, domain 3"/>
    <property type="match status" value="1"/>
</dbReference>
<evidence type="ECO:0000256" key="2">
    <source>
        <dbReference type="PIRSR" id="PIRSR000137-1"/>
    </source>
</evidence>
<dbReference type="Pfam" id="PF00732">
    <property type="entry name" value="GMC_oxred_N"/>
    <property type="match status" value="1"/>
</dbReference>
<proteinExistence type="inferred from homology"/>
<evidence type="ECO:0000313" key="6">
    <source>
        <dbReference type="EMBL" id="KAF2026376.1"/>
    </source>
</evidence>
<evidence type="ECO:0000313" key="7">
    <source>
        <dbReference type="Proteomes" id="UP000799777"/>
    </source>
</evidence>
<dbReference type="SUPFAM" id="SSF51905">
    <property type="entry name" value="FAD/NAD(P)-binding domain"/>
    <property type="match status" value="1"/>
</dbReference>
<evidence type="ECO:0000256" key="4">
    <source>
        <dbReference type="RuleBase" id="RU003968"/>
    </source>
</evidence>
<dbReference type="AlphaFoldDB" id="A0A9P4H481"/>
<comment type="caution">
    <text evidence="6">The sequence shown here is derived from an EMBL/GenBank/DDBJ whole genome shotgun (WGS) entry which is preliminary data.</text>
</comment>
<evidence type="ECO:0000259" key="5">
    <source>
        <dbReference type="PROSITE" id="PS00623"/>
    </source>
</evidence>
<dbReference type="PIRSF" id="PIRSF000137">
    <property type="entry name" value="Alcohol_oxidase"/>
    <property type="match status" value="1"/>
</dbReference>
<accession>A0A9P4H481</accession>
<dbReference type="PROSITE" id="PS00623">
    <property type="entry name" value="GMC_OXRED_1"/>
    <property type="match status" value="1"/>
</dbReference>
<dbReference type="InterPro" id="IPR000172">
    <property type="entry name" value="GMC_OxRdtase_N"/>
</dbReference>
<reference evidence="6" key="1">
    <citation type="journal article" date="2020" name="Stud. Mycol.">
        <title>101 Dothideomycetes genomes: a test case for predicting lifestyles and emergence of pathogens.</title>
        <authorList>
            <person name="Haridas S."/>
            <person name="Albert R."/>
            <person name="Binder M."/>
            <person name="Bloem J."/>
            <person name="Labutti K."/>
            <person name="Salamov A."/>
            <person name="Andreopoulos B."/>
            <person name="Baker S."/>
            <person name="Barry K."/>
            <person name="Bills G."/>
            <person name="Bluhm B."/>
            <person name="Cannon C."/>
            <person name="Castanera R."/>
            <person name="Culley D."/>
            <person name="Daum C."/>
            <person name="Ezra D."/>
            <person name="Gonzalez J."/>
            <person name="Henrissat B."/>
            <person name="Kuo A."/>
            <person name="Liang C."/>
            <person name="Lipzen A."/>
            <person name="Lutzoni F."/>
            <person name="Magnuson J."/>
            <person name="Mondo S."/>
            <person name="Nolan M."/>
            <person name="Ohm R."/>
            <person name="Pangilinan J."/>
            <person name="Park H.-J."/>
            <person name="Ramirez L."/>
            <person name="Alfaro M."/>
            <person name="Sun H."/>
            <person name="Tritt A."/>
            <person name="Yoshinaga Y."/>
            <person name="Zwiers L.-H."/>
            <person name="Turgeon B."/>
            <person name="Goodwin S."/>
            <person name="Spatafora J."/>
            <person name="Crous P."/>
            <person name="Grigoriev I."/>
        </authorList>
    </citation>
    <scope>NUCLEOTIDE SEQUENCE</scope>
    <source>
        <strain evidence="6">CBS 110217</strain>
    </source>
</reference>
<dbReference type="GO" id="GO:0016614">
    <property type="term" value="F:oxidoreductase activity, acting on CH-OH group of donors"/>
    <property type="evidence" value="ECO:0007669"/>
    <property type="project" value="InterPro"/>
</dbReference>
<evidence type="ECO:0000256" key="1">
    <source>
        <dbReference type="ARBA" id="ARBA00010790"/>
    </source>
</evidence>
<dbReference type="Pfam" id="PF05199">
    <property type="entry name" value="GMC_oxred_C"/>
    <property type="match status" value="1"/>
</dbReference>
<keyword evidence="3 4" id="KW-0274">FAD</keyword>
<gene>
    <name evidence="6" type="ORF">EK21DRAFT_103248</name>
</gene>
<dbReference type="PANTHER" id="PTHR11552:SF134">
    <property type="entry name" value="GLUCOSE-METHANOL-CHOLINE OXIDOREDUCTASE N-TERMINAL DOMAIN-CONTAINING PROTEIN"/>
    <property type="match status" value="1"/>
</dbReference>
<name>A0A9P4H481_9PLEO</name>
<evidence type="ECO:0000256" key="3">
    <source>
        <dbReference type="PIRSR" id="PIRSR000137-2"/>
    </source>
</evidence>
<feature type="binding site" evidence="3">
    <location>
        <begin position="500"/>
        <end position="501"/>
    </location>
    <ligand>
        <name>FAD</name>
        <dbReference type="ChEBI" id="CHEBI:57692"/>
    </ligand>
</feature>
<comment type="cofactor">
    <cofactor evidence="3">
        <name>FAD</name>
        <dbReference type="ChEBI" id="CHEBI:57692"/>
    </cofactor>
</comment>
<keyword evidence="4" id="KW-0285">Flavoprotein</keyword>
<sequence length="577" mass="62658">MAPTYDFIIVGGGTSGCLLAHRLSTSAAKPSVLLLEAGGQPSGQYLNAPFHRYMPSALRPDLDHGHVSEPELALNGRQITYTRGKGLGGSSILNFGVYLYGSKEDYERWGSLVGDDDWKWDSVKKSFHEIENYDYVGSKEYQHLADPSKYAHGRDGKLKVGLPDVLEKGVVPQMEALAKEGEKINLDPNSGDPVGMSVFPYSYSRVGRSTSAGAFLANPPSNMEIWTDAVAEKLLVFEGDRVVGVVTADGRQASATKETILTAGSIDTPKLLLLNGIGPASDLSPLNIPIRKDLAHVGKHLQDHVLAFMSVEVDGAINDRYSFESNEALVAEAQGLWEKDQSGQFALQQSVLWGGFMKLAGLPSTPEFLALPDDLQTFLSKDAVPTFEFINNCLLWPPGTQLSSPDHTYMTFIAFLMNPQSEGEVTLRSTNPDDKPVIKLNYLTHPYDKVAFRQAIQQTYTKVMENPIVKPNIKKTLCAPASMSDADVDAFAADNASTVWHACGTVKMGKSEKDACVDSSGRVFGIKGLRVADLSVAPLMTNNHTQATAYLVGQKMSEKIVREYGLDGSKGSGETKL</sequence>
<organism evidence="6 7">
    <name type="scientific">Setomelanomma holmii</name>
    <dbReference type="NCBI Taxonomy" id="210430"/>
    <lineage>
        <taxon>Eukaryota</taxon>
        <taxon>Fungi</taxon>
        <taxon>Dikarya</taxon>
        <taxon>Ascomycota</taxon>
        <taxon>Pezizomycotina</taxon>
        <taxon>Dothideomycetes</taxon>
        <taxon>Pleosporomycetidae</taxon>
        <taxon>Pleosporales</taxon>
        <taxon>Pleosporineae</taxon>
        <taxon>Phaeosphaeriaceae</taxon>
        <taxon>Setomelanomma</taxon>
    </lineage>
</organism>
<comment type="similarity">
    <text evidence="1 4">Belongs to the GMC oxidoreductase family.</text>
</comment>
<dbReference type="InterPro" id="IPR007867">
    <property type="entry name" value="GMC_OxRtase_C"/>
</dbReference>
<dbReference type="EMBL" id="ML978244">
    <property type="protein sequence ID" value="KAF2026376.1"/>
    <property type="molecule type" value="Genomic_DNA"/>
</dbReference>
<dbReference type="SUPFAM" id="SSF54373">
    <property type="entry name" value="FAD-linked reductases, C-terminal domain"/>
    <property type="match status" value="1"/>
</dbReference>
<dbReference type="InterPro" id="IPR012132">
    <property type="entry name" value="GMC_OxRdtase"/>
</dbReference>
<feature type="binding site" evidence="3">
    <location>
        <begin position="14"/>
        <end position="15"/>
    </location>
    <ligand>
        <name>FAD</name>
        <dbReference type="ChEBI" id="CHEBI:57692"/>
    </ligand>
</feature>
<feature type="domain" description="Glucose-methanol-choline oxidoreductase N-terminal" evidence="5">
    <location>
        <begin position="84"/>
        <end position="107"/>
    </location>
</feature>
<dbReference type="GO" id="GO:0050660">
    <property type="term" value="F:flavin adenine dinucleotide binding"/>
    <property type="evidence" value="ECO:0007669"/>
    <property type="project" value="InterPro"/>
</dbReference>
<dbReference type="PANTHER" id="PTHR11552">
    <property type="entry name" value="GLUCOSE-METHANOL-CHOLINE GMC OXIDOREDUCTASE"/>
    <property type="match status" value="1"/>
</dbReference>
<dbReference type="OrthoDB" id="269227at2759"/>
<feature type="binding site" evidence="3">
    <location>
        <begin position="94"/>
        <end position="97"/>
    </location>
    <ligand>
        <name>FAD</name>
        <dbReference type="ChEBI" id="CHEBI:57692"/>
    </ligand>
</feature>
<feature type="active site" description="Proton acceptor" evidence="2">
    <location>
        <position position="544"/>
    </location>
</feature>
<dbReference type="Proteomes" id="UP000799777">
    <property type="component" value="Unassembled WGS sequence"/>
</dbReference>
<feature type="active site" description="Proton donor" evidence="2">
    <location>
        <position position="501"/>
    </location>
</feature>
<dbReference type="InterPro" id="IPR036188">
    <property type="entry name" value="FAD/NAD-bd_sf"/>
</dbReference>
<keyword evidence="7" id="KW-1185">Reference proteome</keyword>
<dbReference type="Gene3D" id="3.50.50.60">
    <property type="entry name" value="FAD/NAD(P)-binding domain"/>
    <property type="match status" value="1"/>
</dbReference>